<dbReference type="PROSITE" id="PS50143">
    <property type="entry name" value="BIR_REPEAT_2"/>
    <property type="match status" value="1"/>
</dbReference>
<dbReference type="EMBL" id="JH818229">
    <property type="protein sequence ID" value="EKC31048.1"/>
    <property type="molecule type" value="Genomic_DNA"/>
</dbReference>
<dbReference type="CDD" id="cd00022">
    <property type="entry name" value="BIR"/>
    <property type="match status" value="1"/>
</dbReference>
<dbReference type="AlphaFoldDB" id="K1QAX5"/>
<protein>
    <submittedName>
        <fullName evidence="1">Apoptosis inhibitor IAP</fullName>
    </submittedName>
</protein>
<dbReference type="SMART" id="SM00238">
    <property type="entry name" value="BIR"/>
    <property type="match status" value="1"/>
</dbReference>
<gene>
    <name evidence="1" type="ORF">CGI_10016893</name>
</gene>
<reference evidence="1" key="1">
    <citation type="journal article" date="2012" name="Nature">
        <title>The oyster genome reveals stress adaptation and complexity of shell formation.</title>
        <authorList>
            <person name="Zhang G."/>
            <person name="Fang X."/>
            <person name="Guo X."/>
            <person name="Li L."/>
            <person name="Luo R."/>
            <person name="Xu F."/>
            <person name="Yang P."/>
            <person name="Zhang L."/>
            <person name="Wang X."/>
            <person name="Qi H."/>
            <person name="Xiong Z."/>
            <person name="Que H."/>
            <person name="Xie Y."/>
            <person name="Holland P.W."/>
            <person name="Paps J."/>
            <person name="Zhu Y."/>
            <person name="Wu F."/>
            <person name="Chen Y."/>
            <person name="Wang J."/>
            <person name="Peng C."/>
            <person name="Meng J."/>
            <person name="Yang L."/>
            <person name="Liu J."/>
            <person name="Wen B."/>
            <person name="Zhang N."/>
            <person name="Huang Z."/>
            <person name="Zhu Q."/>
            <person name="Feng Y."/>
            <person name="Mount A."/>
            <person name="Hedgecock D."/>
            <person name="Xu Z."/>
            <person name="Liu Y."/>
            <person name="Domazet-Loso T."/>
            <person name="Du Y."/>
            <person name="Sun X."/>
            <person name="Zhang S."/>
            <person name="Liu B."/>
            <person name="Cheng P."/>
            <person name="Jiang X."/>
            <person name="Li J."/>
            <person name="Fan D."/>
            <person name="Wang W."/>
            <person name="Fu W."/>
            <person name="Wang T."/>
            <person name="Wang B."/>
            <person name="Zhang J."/>
            <person name="Peng Z."/>
            <person name="Li Y."/>
            <person name="Li N."/>
            <person name="Wang J."/>
            <person name="Chen M."/>
            <person name="He Y."/>
            <person name="Tan F."/>
            <person name="Song X."/>
            <person name="Zheng Q."/>
            <person name="Huang R."/>
            <person name="Yang H."/>
            <person name="Du X."/>
            <person name="Chen L."/>
            <person name="Yang M."/>
            <person name="Gaffney P.M."/>
            <person name="Wang S."/>
            <person name="Luo L."/>
            <person name="She Z."/>
            <person name="Ming Y."/>
            <person name="Huang W."/>
            <person name="Zhang S."/>
            <person name="Huang B."/>
            <person name="Zhang Y."/>
            <person name="Qu T."/>
            <person name="Ni P."/>
            <person name="Miao G."/>
            <person name="Wang J."/>
            <person name="Wang Q."/>
            <person name="Steinberg C.E."/>
            <person name="Wang H."/>
            <person name="Li N."/>
            <person name="Qian L."/>
            <person name="Zhang G."/>
            <person name="Li Y."/>
            <person name="Yang H."/>
            <person name="Liu X."/>
            <person name="Wang J."/>
            <person name="Yin Y."/>
            <person name="Wang J."/>
        </authorList>
    </citation>
    <scope>NUCLEOTIDE SEQUENCE [LARGE SCALE GENOMIC DNA]</scope>
    <source>
        <strain evidence="1">05x7-T-G4-1.051#20</strain>
    </source>
</reference>
<dbReference type="SUPFAM" id="SSF57924">
    <property type="entry name" value="Inhibitor of apoptosis (IAP) repeat"/>
    <property type="match status" value="1"/>
</dbReference>
<dbReference type="PANTHER" id="PTHR10044:SF139">
    <property type="entry name" value="DEATH-ASSOCIATED INHIBITOR OF APOPTOSIS 2"/>
    <property type="match status" value="1"/>
</dbReference>
<dbReference type="GO" id="GO:0005634">
    <property type="term" value="C:nucleus"/>
    <property type="evidence" value="ECO:0007669"/>
    <property type="project" value="TreeGrafter"/>
</dbReference>
<dbReference type="Gene3D" id="1.10.1170.10">
    <property type="entry name" value="Inhibitor Of Apoptosis Protein (2mihbC-IAP-1), Chain A"/>
    <property type="match status" value="1"/>
</dbReference>
<dbReference type="GO" id="GO:0005737">
    <property type="term" value="C:cytoplasm"/>
    <property type="evidence" value="ECO:0007669"/>
    <property type="project" value="TreeGrafter"/>
</dbReference>
<name>K1QAX5_MAGGI</name>
<sequence length="157" mass="17952">MTSKLDCRPHCLETDSAVFSKPTTSEPVPSRLAPAANFVLSTGTRATSGEFMNAGRSIHNISSPFLLNWNEWKHPKYANFTERYASFRDWPKFLKGPNKKDLARAGFIYTEIGDRVTCFSCGLSLKDWEPFDDSYKEHFRWSKNCVYANMVSDGKDY</sequence>
<evidence type="ECO:0000313" key="1">
    <source>
        <dbReference type="EMBL" id="EKC31048.1"/>
    </source>
</evidence>
<accession>K1QAX5</accession>
<dbReference type="PANTHER" id="PTHR10044">
    <property type="entry name" value="INHIBITOR OF APOPTOSIS"/>
    <property type="match status" value="1"/>
</dbReference>
<dbReference type="Pfam" id="PF00653">
    <property type="entry name" value="BIR"/>
    <property type="match status" value="1"/>
</dbReference>
<dbReference type="HOGENOM" id="CLU_147593_0_0_1"/>
<dbReference type="InParanoid" id="K1QAX5"/>
<dbReference type="InterPro" id="IPR001370">
    <property type="entry name" value="BIR_rpt"/>
</dbReference>
<dbReference type="GO" id="GO:0051726">
    <property type="term" value="P:regulation of cell cycle"/>
    <property type="evidence" value="ECO:0007669"/>
    <property type="project" value="TreeGrafter"/>
</dbReference>
<dbReference type="InterPro" id="IPR050784">
    <property type="entry name" value="IAP"/>
</dbReference>
<organism evidence="1">
    <name type="scientific">Magallana gigas</name>
    <name type="common">Pacific oyster</name>
    <name type="synonym">Crassostrea gigas</name>
    <dbReference type="NCBI Taxonomy" id="29159"/>
    <lineage>
        <taxon>Eukaryota</taxon>
        <taxon>Metazoa</taxon>
        <taxon>Spiralia</taxon>
        <taxon>Lophotrochozoa</taxon>
        <taxon>Mollusca</taxon>
        <taxon>Bivalvia</taxon>
        <taxon>Autobranchia</taxon>
        <taxon>Pteriomorphia</taxon>
        <taxon>Ostreida</taxon>
        <taxon>Ostreoidea</taxon>
        <taxon>Ostreidae</taxon>
        <taxon>Magallana</taxon>
    </lineage>
</organism>
<proteinExistence type="predicted"/>